<dbReference type="InterPro" id="IPR047262">
    <property type="entry name" value="PRX-like1"/>
</dbReference>
<evidence type="ECO:0000256" key="3">
    <source>
        <dbReference type="ARBA" id="ARBA00023284"/>
    </source>
</evidence>
<dbReference type="Proteomes" id="UP001176883">
    <property type="component" value="Unassembled WGS sequence"/>
</dbReference>
<protein>
    <submittedName>
        <fullName evidence="5">Redoxin family protein</fullName>
    </submittedName>
</protein>
<proteinExistence type="predicted"/>
<sequence length="403" mass="45979">MKALGKLFSLKFVYLLSILAIMFSSCNHSNKKEKEKESSNIAFTPNPKEIEKREVKTLSIGSDAPDFNLPNIDGKFYNLKSFKDSEIIVLIFTCNHCPTAQAYEDRMVEFTKEYKEKGVAVVAINSASPIGLMYGESAWTDVDDSYEDMIIRAKDKGFNFPYLYDGDKQEMSLNYGAMSTPHVFILDKERKLRYQGRIDKKEKPGTGGNSEDLKLAVDELLAGKEVSNPETKAFGCSTKWSWKGANREKVDAKWKKRDVTLEEIDNQAVKELLANNTEKLQLINLWATWCAPCVTEYPDLLTLQRIYGNKAFEFISISTDKIEKKESVLKFLQKEHSGVKNYIYSEDDVYELIELVDPKWSGALPYTLLVEPGGKKVYSYQGLVDMLEVRKAIVNHELIGRYF</sequence>
<organism evidence="5 6">
    <name type="scientific">Flavivirga aquimarina</name>
    <dbReference type="NCBI Taxonomy" id="2027862"/>
    <lineage>
        <taxon>Bacteria</taxon>
        <taxon>Pseudomonadati</taxon>
        <taxon>Bacteroidota</taxon>
        <taxon>Flavobacteriia</taxon>
        <taxon>Flavobacteriales</taxon>
        <taxon>Flavobacteriaceae</taxon>
        <taxon>Flavivirga</taxon>
    </lineage>
</organism>
<dbReference type="Pfam" id="PF00578">
    <property type="entry name" value="AhpC-TSA"/>
    <property type="match status" value="1"/>
</dbReference>
<keyword evidence="6" id="KW-1185">Reference proteome</keyword>
<keyword evidence="3" id="KW-0676">Redox-active center</keyword>
<dbReference type="Pfam" id="PF08534">
    <property type="entry name" value="Redoxin"/>
    <property type="match status" value="1"/>
</dbReference>
<evidence type="ECO:0000256" key="1">
    <source>
        <dbReference type="ARBA" id="ARBA00004196"/>
    </source>
</evidence>
<evidence type="ECO:0000259" key="4">
    <source>
        <dbReference type="PROSITE" id="PS51352"/>
    </source>
</evidence>
<keyword evidence="2" id="KW-0201">Cytochrome c-type biogenesis</keyword>
<evidence type="ECO:0000313" key="6">
    <source>
        <dbReference type="Proteomes" id="UP001176883"/>
    </source>
</evidence>
<dbReference type="Gene3D" id="3.40.30.10">
    <property type="entry name" value="Glutaredoxin"/>
    <property type="match status" value="2"/>
</dbReference>
<dbReference type="PANTHER" id="PTHR43640">
    <property type="entry name" value="OS07G0260300 PROTEIN"/>
    <property type="match status" value="1"/>
</dbReference>
<dbReference type="SUPFAM" id="SSF52833">
    <property type="entry name" value="Thioredoxin-like"/>
    <property type="match status" value="2"/>
</dbReference>
<dbReference type="InterPro" id="IPR017937">
    <property type="entry name" value="Thioredoxin_CS"/>
</dbReference>
<gene>
    <name evidence="5" type="ORF">Q4Q35_18385</name>
</gene>
<dbReference type="EMBL" id="JAUOEK010000172">
    <property type="protein sequence ID" value="MDO5971774.1"/>
    <property type="molecule type" value="Genomic_DNA"/>
</dbReference>
<dbReference type="InterPro" id="IPR013740">
    <property type="entry name" value="Redoxin"/>
</dbReference>
<dbReference type="InterPro" id="IPR000866">
    <property type="entry name" value="AhpC/TSA"/>
</dbReference>
<dbReference type="CDD" id="cd02969">
    <property type="entry name" value="PRX_like1"/>
    <property type="match status" value="1"/>
</dbReference>
<comment type="subcellular location">
    <subcellularLocation>
        <location evidence="1">Cell envelope</location>
    </subcellularLocation>
</comment>
<evidence type="ECO:0000256" key="2">
    <source>
        <dbReference type="ARBA" id="ARBA00022748"/>
    </source>
</evidence>
<feature type="domain" description="Thioredoxin" evidence="4">
    <location>
        <begin position="250"/>
        <end position="392"/>
    </location>
</feature>
<dbReference type="InterPro" id="IPR036249">
    <property type="entry name" value="Thioredoxin-like_sf"/>
</dbReference>
<comment type="caution">
    <text evidence="5">The sequence shown here is derived from an EMBL/GenBank/DDBJ whole genome shotgun (WGS) entry which is preliminary data.</text>
</comment>
<accession>A0ABT8WF41</accession>
<feature type="domain" description="Thioredoxin" evidence="4">
    <location>
        <begin position="58"/>
        <end position="222"/>
    </location>
</feature>
<dbReference type="PROSITE" id="PS51352">
    <property type="entry name" value="THIOREDOXIN_2"/>
    <property type="match status" value="2"/>
</dbReference>
<dbReference type="CDD" id="cd02966">
    <property type="entry name" value="TlpA_like_family"/>
    <property type="match status" value="1"/>
</dbReference>
<dbReference type="PANTHER" id="PTHR43640:SF1">
    <property type="entry name" value="THIOREDOXIN-DEPENDENT PEROXIREDOXIN"/>
    <property type="match status" value="1"/>
</dbReference>
<dbReference type="InterPro" id="IPR013766">
    <property type="entry name" value="Thioredoxin_domain"/>
</dbReference>
<reference evidence="5" key="1">
    <citation type="submission" date="2023-07" db="EMBL/GenBank/DDBJ databases">
        <title>Two novel species in the genus Flavivirga.</title>
        <authorList>
            <person name="Kwon K."/>
        </authorList>
    </citation>
    <scope>NUCLEOTIDE SEQUENCE</scope>
    <source>
        <strain evidence="5">KCTC 52353</strain>
    </source>
</reference>
<name>A0ABT8WF41_9FLAO</name>
<dbReference type="PROSITE" id="PS00194">
    <property type="entry name" value="THIOREDOXIN_1"/>
    <property type="match status" value="1"/>
</dbReference>
<evidence type="ECO:0000313" key="5">
    <source>
        <dbReference type="EMBL" id="MDO5971774.1"/>
    </source>
</evidence>
<dbReference type="PROSITE" id="PS51257">
    <property type="entry name" value="PROKAR_LIPOPROTEIN"/>
    <property type="match status" value="1"/>
</dbReference>